<feature type="binding site" evidence="5">
    <location>
        <position position="36"/>
    </location>
    <ligand>
        <name>AMP</name>
        <dbReference type="ChEBI" id="CHEBI:456215"/>
    </ligand>
</feature>
<dbReference type="NCBIfam" id="NF001380">
    <property type="entry name" value="PRK00279.1-2"/>
    <property type="match status" value="1"/>
</dbReference>
<reference evidence="9" key="1">
    <citation type="journal article" date="2020" name="mSystems">
        <title>Genome- and Community-Level Interaction Insights into Carbon Utilization and Element Cycling Functions of Hydrothermarchaeota in Hydrothermal Sediment.</title>
        <authorList>
            <person name="Zhou Z."/>
            <person name="Liu Y."/>
            <person name="Xu W."/>
            <person name="Pan J."/>
            <person name="Luo Z.H."/>
            <person name="Li M."/>
        </authorList>
    </citation>
    <scope>NUCLEOTIDE SEQUENCE [LARGE SCALE GENOMIC DNA]</scope>
    <source>
        <strain evidence="9">HyVt-527</strain>
    </source>
</reference>
<proteinExistence type="inferred from homology"/>
<comment type="catalytic activity">
    <reaction evidence="5 7">
        <text>AMP + ATP = 2 ADP</text>
        <dbReference type="Rhea" id="RHEA:12973"/>
        <dbReference type="ChEBI" id="CHEBI:30616"/>
        <dbReference type="ChEBI" id="CHEBI:456215"/>
        <dbReference type="ChEBI" id="CHEBI:456216"/>
        <dbReference type="EC" id="2.7.4.3"/>
    </reaction>
</comment>
<dbReference type="GO" id="GO:0008270">
    <property type="term" value="F:zinc ion binding"/>
    <property type="evidence" value="ECO:0007669"/>
    <property type="project" value="UniProtKB-UniRule"/>
</dbReference>
<dbReference type="SUPFAM" id="SSF52540">
    <property type="entry name" value="P-loop containing nucleoside triphosphate hydrolases"/>
    <property type="match status" value="1"/>
</dbReference>
<evidence type="ECO:0000256" key="6">
    <source>
        <dbReference type="RuleBase" id="RU003330"/>
    </source>
</evidence>
<feature type="binding site" evidence="5">
    <location>
        <position position="171"/>
    </location>
    <ligand>
        <name>AMP</name>
        <dbReference type="ChEBI" id="CHEBI:456215"/>
    </ligand>
</feature>
<evidence type="ECO:0000256" key="1">
    <source>
        <dbReference type="ARBA" id="ARBA00022679"/>
    </source>
</evidence>
<comment type="function">
    <text evidence="5">Catalyzes the reversible transfer of the terminal phosphate group between ATP and AMP. Plays an important role in cellular energy homeostasis and in adenine nucleotide metabolism.</text>
</comment>
<evidence type="ECO:0000256" key="7">
    <source>
        <dbReference type="RuleBase" id="RU003331"/>
    </source>
</evidence>
<keyword evidence="4 5" id="KW-0418">Kinase</keyword>
<evidence type="ECO:0000259" key="8">
    <source>
        <dbReference type="Pfam" id="PF05191"/>
    </source>
</evidence>
<dbReference type="NCBIfam" id="TIGR01351">
    <property type="entry name" value="adk"/>
    <property type="match status" value="1"/>
</dbReference>
<comment type="domain">
    <text evidence="5">Consists of three domains, a large central CORE domain and two small peripheral domains, NMPbind and LID, which undergo movements during catalysis. The LID domain closes over the site of phosphoryl transfer upon ATP binding. Assembling and dissambling the active center during each catalytic cycle provides an effective means to prevent ATP hydrolysis. Some bacteria have evolved a zinc-coordinating structure that stabilizes the LID domain.</text>
</comment>
<comment type="caution">
    <text evidence="9">The sequence shown here is derived from an EMBL/GenBank/DDBJ whole genome shotgun (WGS) entry which is preliminary data.</text>
</comment>
<dbReference type="Gene3D" id="3.40.50.300">
    <property type="entry name" value="P-loop containing nucleotide triphosphate hydrolases"/>
    <property type="match status" value="1"/>
</dbReference>
<dbReference type="InterPro" id="IPR027417">
    <property type="entry name" value="P-loop_NTPase"/>
</dbReference>
<dbReference type="Pfam" id="PF05191">
    <property type="entry name" value="ADK_lid"/>
    <property type="match status" value="1"/>
</dbReference>
<feature type="domain" description="Adenylate kinase active site lid" evidence="8">
    <location>
        <begin position="127"/>
        <end position="162"/>
    </location>
</feature>
<sequence>MNLILFGAPGVGKGTQAKLISKEYHIPQISTGDMLREAVRNQTDLGRQAQQIMERGELVPDEIILGIIRERIQQPDCTDGLILDGFPRTVPQAEGLEQLGHELHLSPFLCIEIRVPEEVIIKRLTTRKVCSQCGADFNPATNPAPEDGICPKCGGKIVTRQDDNEETIRKRLDVYNRQTAPVKNFYQQKQQFFSIDGNRTVEEVYREIKKILDARQ</sequence>
<comment type="similarity">
    <text evidence="5 6">Belongs to the adenylate kinase family.</text>
</comment>
<dbReference type="InterPro" id="IPR000850">
    <property type="entry name" value="Adenylat/UMP-CMP_kin"/>
</dbReference>
<keyword evidence="3 5" id="KW-0547">Nucleotide-binding</keyword>
<protein>
    <recommendedName>
        <fullName evidence="5 7">Adenylate kinase</fullName>
        <shortName evidence="5">AK</shortName>
        <ecNumber evidence="5 7">2.7.4.3</ecNumber>
    </recommendedName>
    <alternativeName>
        <fullName evidence="5">ATP-AMP transphosphorylase</fullName>
    </alternativeName>
    <alternativeName>
        <fullName evidence="5">ATP:AMP phosphotransferase</fullName>
    </alternativeName>
    <alternativeName>
        <fullName evidence="5">Adenylate monophosphate kinase</fullName>
    </alternativeName>
</protein>
<feature type="binding site" evidence="5">
    <location>
        <begin position="85"/>
        <end position="88"/>
    </location>
    <ligand>
        <name>AMP</name>
        <dbReference type="ChEBI" id="CHEBI:456215"/>
    </ligand>
</feature>
<dbReference type="InterPro" id="IPR006259">
    <property type="entry name" value="Adenyl_kin_sub"/>
</dbReference>
<feature type="region of interest" description="LID" evidence="5">
    <location>
        <begin position="126"/>
        <end position="163"/>
    </location>
</feature>
<dbReference type="GO" id="GO:0004017">
    <property type="term" value="F:AMP kinase activity"/>
    <property type="evidence" value="ECO:0007669"/>
    <property type="project" value="UniProtKB-UniRule"/>
</dbReference>
<evidence type="ECO:0000256" key="4">
    <source>
        <dbReference type="ARBA" id="ARBA00022777"/>
    </source>
</evidence>
<gene>
    <name evidence="5" type="primary">adk</name>
    <name evidence="9" type="ORF">ENJ89_11760</name>
</gene>
<dbReference type="NCBIfam" id="NF001381">
    <property type="entry name" value="PRK00279.1-3"/>
    <property type="match status" value="1"/>
</dbReference>
<comment type="pathway">
    <text evidence="5">Purine metabolism; AMP biosynthesis via salvage pathway; AMP from ADP: step 1/1.</text>
</comment>
<accession>A0A7V5UG19</accession>
<dbReference type="GO" id="GO:0005524">
    <property type="term" value="F:ATP binding"/>
    <property type="evidence" value="ECO:0007669"/>
    <property type="project" value="UniProtKB-UniRule"/>
</dbReference>
<feature type="binding site" evidence="5">
    <location>
        <begin position="57"/>
        <end position="59"/>
    </location>
    <ligand>
        <name>AMP</name>
        <dbReference type="ChEBI" id="CHEBI:456215"/>
    </ligand>
</feature>
<dbReference type="FunFam" id="3.40.50.300:FF:000106">
    <property type="entry name" value="Adenylate kinase mitochondrial"/>
    <property type="match status" value="1"/>
</dbReference>
<feature type="region of interest" description="NMP" evidence="5">
    <location>
        <begin position="30"/>
        <end position="59"/>
    </location>
</feature>
<comment type="subunit">
    <text evidence="5 7">Monomer.</text>
</comment>
<keyword evidence="5" id="KW-0479">Metal-binding</keyword>
<feature type="binding site" evidence="5">
    <location>
        <position position="199"/>
    </location>
    <ligand>
        <name>ATP</name>
        <dbReference type="ChEBI" id="CHEBI:30616"/>
    </ligand>
</feature>
<feature type="binding site" evidence="5">
    <location>
        <position position="127"/>
    </location>
    <ligand>
        <name>ATP</name>
        <dbReference type="ChEBI" id="CHEBI:30616"/>
    </ligand>
</feature>
<dbReference type="EC" id="2.7.4.3" evidence="5 7"/>
<feature type="binding site" evidence="5">
    <location>
        <position position="160"/>
    </location>
    <ligand>
        <name>AMP</name>
        <dbReference type="ChEBI" id="CHEBI:456215"/>
    </ligand>
</feature>
<dbReference type="EMBL" id="DROD01000743">
    <property type="protein sequence ID" value="HHJ53864.1"/>
    <property type="molecule type" value="Genomic_DNA"/>
</dbReference>
<keyword evidence="5" id="KW-0963">Cytoplasm</keyword>
<evidence type="ECO:0000256" key="3">
    <source>
        <dbReference type="ARBA" id="ARBA00022741"/>
    </source>
</evidence>
<keyword evidence="5 7" id="KW-0067">ATP-binding</keyword>
<feature type="binding site" evidence="5">
    <location>
        <position position="92"/>
    </location>
    <ligand>
        <name>AMP</name>
        <dbReference type="ChEBI" id="CHEBI:456215"/>
    </ligand>
</feature>
<feature type="binding site" evidence="5">
    <location>
        <position position="133"/>
    </location>
    <ligand>
        <name>Zn(2+)</name>
        <dbReference type="ChEBI" id="CHEBI:29105"/>
        <note>structural</note>
    </ligand>
</feature>
<feature type="binding site" evidence="5">
    <location>
        <begin position="10"/>
        <end position="15"/>
    </location>
    <ligand>
        <name>ATP</name>
        <dbReference type="ChEBI" id="CHEBI:30616"/>
    </ligand>
</feature>
<dbReference type="NCBIfam" id="NF011100">
    <property type="entry name" value="PRK14527.1"/>
    <property type="match status" value="1"/>
</dbReference>
<organism evidence="9">
    <name type="scientific">Caldithrix abyssi</name>
    <dbReference type="NCBI Taxonomy" id="187145"/>
    <lineage>
        <taxon>Bacteria</taxon>
        <taxon>Pseudomonadati</taxon>
        <taxon>Calditrichota</taxon>
        <taxon>Calditrichia</taxon>
        <taxon>Calditrichales</taxon>
        <taxon>Calditrichaceae</taxon>
        <taxon>Caldithrix</taxon>
    </lineage>
</organism>
<keyword evidence="2 5" id="KW-0545">Nucleotide biosynthesis</keyword>
<evidence type="ECO:0000313" key="9">
    <source>
        <dbReference type="EMBL" id="HHJ53864.1"/>
    </source>
</evidence>
<dbReference type="PRINTS" id="PR00094">
    <property type="entry name" value="ADENYLTKNASE"/>
</dbReference>
<evidence type="ECO:0000256" key="5">
    <source>
        <dbReference type="HAMAP-Rule" id="MF_00235"/>
    </source>
</evidence>
<dbReference type="CDD" id="cd01428">
    <property type="entry name" value="ADK"/>
    <property type="match status" value="1"/>
</dbReference>
<name>A0A7V5UG19_CALAY</name>
<dbReference type="GO" id="GO:0005737">
    <property type="term" value="C:cytoplasm"/>
    <property type="evidence" value="ECO:0007669"/>
    <property type="project" value="UniProtKB-SubCell"/>
</dbReference>
<comment type="caution">
    <text evidence="5">Lacks conserved residue(s) required for the propagation of feature annotation.</text>
</comment>
<dbReference type="InterPro" id="IPR007862">
    <property type="entry name" value="Adenylate_kinase_lid-dom"/>
</dbReference>
<dbReference type="Proteomes" id="UP000886124">
    <property type="component" value="Unassembled WGS sequence"/>
</dbReference>
<feature type="binding site" evidence="5">
    <location>
        <position position="31"/>
    </location>
    <ligand>
        <name>AMP</name>
        <dbReference type="ChEBI" id="CHEBI:456215"/>
    </ligand>
</feature>
<comment type="subcellular location">
    <subcellularLocation>
        <location evidence="5 7">Cytoplasm</location>
    </subcellularLocation>
</comment>
<dbReference type="InterPro" id="IPR033690">
    <property type="entry name" value="Adenylat_kinase_CS"/>
</dbReference>
<keyword evidence="1 5" id="KW-0808">Transferase</keyword>
<feature type="binding site" evidence="5">
    <location>
        <position position="130"/>
    </location>
    <ligand>
        <name>Zn(2+)</name>
        <dbReference type="ChEBI" id="CHEBI:29105"/>
        <note>structural</note>
    </ligand>
</feature>
<evidence type="ECO:0000256" key="2">
    <source>
        <dbReference type="ARBA" id="ARBA00022727"/>
    </source>
</evidence>
<dbReference type="HAMAP" id="MF_00235">
    <property type="entry name" value="Adenylate_kinase_Adk"/>
    <property type="match status" value="1"/>
</dbReference>
<feature type="binding site" evidence="5">
    <location>
        <position position="150"/>
    </location>
    <ligand>
        <name>Zn(2+)</name>
        <dbReference type="ChEBI" id="CHEBI:29105"/>
        <note>structural</note>
    </ligand>
</feature>
<dbReference type="GO" id="GO:0044209">
    <property type="term" value="P:AMP salvage"/>
    <property type="evidence" value="ECO:0007669"/>
    <property type="project" value="UniProtKB-UniRule"/>
</dbReference>
<dbReference type="Pfam" id="PF00406">
    <property type="entry name" value="ADK"/>
    <property type="match status" value="1"/>
</dbReference>
<dbReference type="AlphaFoldDB" id="A0A7V5UG19"/>
<dbReference type="PROSITE" id="PS00113">
    <property type="entry name" value="ADENYLATE_KINASE"/>
    <property type="match status" value="1"/>
</dbReference>
<keyword evidence="5" id="KW-0862">Zinc</keyword>
<feature type="binding site" evidence="5">
    <location>
        <position position="153"/>
    </location>
    <ligand>
        <name>Zn(2+)</name>
        <dbReference type="ChEBI" id="CHEBI:29105"/>
        <note>structural</note>
    </ligand>
</feature>
<dbReference type="PANTHER" id="PTHR23359">
    <property type="entry name" value="NUCLEOTIDE KINASE"/>
    <property type="match status" value="1"/>
</dbReference>
<dbReference type="UniPathway" id="UPA00588">
    <property type="reaction ID" value="UER00649"/>
</dbReference>